<evidence type="ECO:0000256" key="12">
    <source>
        <dbReference type="ARBA" id="ARBA00023170"/>
    </source>
</evidence>
<dbReference type="Gene3D" id="2.170.130.10">
    <property type="entry name" value="TonB-dependent receptor, plug domain"/>
    <property type="match status" value="1"/>
</dbReference>
<dbReference type="Pfam" id="PF00593">
    <property type="entry name" value="TonB_dep_Rec_b-barrel"/>
    <property type="match status" value="1"/>
</dbReference>
<evidence type="ECO:0000256" key="13">
    <source>
        <dbReference type="ARBA" id="ARBA00023237"/>
    </source>
</evidence>
<evidence type="ECO:0000313" key="21">
    <source>
        <dbReference type="Proteomes" id="UP001211544"/>
    </source>
</evidence>
<keyword evidence="8" id="KW-0408">Iron</keyword>
<dbReference type="Pfam" id="PF07715">
    <property type="entry name" value="Plug"/>
    <property type="match status" value="1"/>
</dbReference>
<dbReference type="PANTHER" id="PTHR32552:SF68">
    <property type="entry name" value="FERRICHROME OUTER MEMBRANE TRANSPORTER_PHAGE RECEPTOR"/>
    <property type="match status" value="1"/>
</dbReference>
<reference evidence="20 21" key="1">
    <citation type="journal article" date="2022" name="J Glob Antimicrob Resist">
        <title>First complete genome of a multidrug resistant strain of the novel human pathogen Kalamiella piersonii (GABEKP28) identified in human saliva.</title>
        <authorList>
            <person name="McDonagh F."/>
            <person name="Singh N.K."/>
            <person name="Venkateswaran K."/>
            <person name="Lonappan A.M."/>
            <person name="Hallahan B."/>
            <person name="Tuohy A."/>
            <person name="Burke L."/>
            <person name="Kovarova A."/>
            <person name="Miliotis G."/>
        </authorList>
    </citation>
    <scope>NUCLEOTIDE SEQUENCE [LARGE SCALE GENOMIC DNA]</scope>
    <source>
        <strain evidence="20 21">GABEKP28</strain>
    </source>
</reference>
<evidence type="ECO:0000256" key="4">
    <source>
        <dbReference type="ARBA" id="ARBA00022452"/>
    </source>
</evidence>
<proteinExistence type="inferred from homology"/>
<comment type="subcellular location">
    <subcellularLocation>
        <location evidence="1 14">Cell outer membrane</location>
        <topology evidence="1 14">Multi-pass membrane protein</topology>
    </subcellularLocation>
</comment>
<keyword evidence="13 14" id="KW-0998">Cell outer membrane</keyword>
<evidence type="ECO:0000256" key="10">
    <source>
        <dbReference type="ARBA" id="ARBA00023077"/>
    </source>
</evidence>
<dbReference type="InterPro" id="IPR012910">
    <property type="entry name" value="Plug_dom"/>
</dbReference>
<dbReference type="AlphaFoldDB" id="A0AAJ5UBR8"/>
<keyword evidence="4 14" id="KW-1134">Transmembrane beta strand</keyword>
<dbReference type="InterPro" id="IPR010105">
    <property type="entry name" value="TonB_sidphr_rcpt"/>
</dbReference>
<evidence type="ECO:0000256" key="7">
    <source>
        <dbReference type="ARBA" id="ARBA00022729"/>
    </source>
</evidence>
<keyword evidence="11 14" id="KW-0472">Membrane</keyword>
<geneLocation type="plasmid" evidence="20 21">
    <name>pGABEKP28_1</name>
</geneLocation>
<sequence length="733" mass="80591">MMMIKNKQLAAASASPYTSKRGFTLLATLLASSFPLYAADKQDETLVVTATSSEVPSAPLKGIVAKSSDAGTKMAAPLVKTPQNISVVTRDQMDAQGAKTVADALNYSSGVFTNYRGSSNRNDEVIVRGFRYAPKFLDGLSYGLAGQGSTTGNIDPWLLERVELVHGPASVLYGQVNPGGIINMTSKRPTAEPIHKIQVRGGNKHLGEAAFDFGGALNDERTLLYRLNGIASTQHQFVKDYKQQRLAIAPALTWLPNSDTSFTLLASYQNDPKAGYRNFLPSLGTVTASANGQYIPYDMNVSDPSWNQSKREQTSVGYLFEHSFNENVTLVQNLRYSNINSKYKYLVYTWNNPEISDTNIGRRAQREKTSTDELAFDNHLNARFDTGALSHNLVAGLDYKWNKSTSELWRAGGDKYNFDWANPVYGISVDESELSKTTDSVKKLDQIGLYLQDQLEWKNWNLLLSGRHDWSEVRTLDRTDSSLSQQNDNKFTGRAALLYAFDFGLSPYVSYSTSFEPNLDSGAPGSAAFKPTTGEQKEVGLKFQPRGSDTVLSLALFDIDQKNITSYNSVTGYNEQIGKTRSKGVETELHSQLTPEIAVIASYTFTDAVIKESNTTAQIGKAPAAIPRHMASLWGSYTFQQGPLKSFTLGSGVRYTGTSYGDNTEAFKVPAYTLYDVMARYDLGEASSALKGTTVQFNVNNLTNKHYVSSCSGTTACFYGSGRTLFATLSYSW</sequence>
<comment type="similarity">
    <text evidence="2 14 16">Belongs to the TonB-dependent receptor family.</text>
</comment>
<dbReference type="GO" id="GO:0038023">
    <property type="term" value="F:signaling receptor activity"/>
    <property type="evidence" value="ECO:0007669"/>
    <property type="project" value="InterPro"/>
</dbReference>
<dbReference type="PANTHER" id="PTHR32552">
    <property type="entry name" value="FERRICHROME IRON RECEPTOR-RELATED"/>
    <property type="match status" value="1"/>
</dbReference>
<dbReference type="RefSeq" id="WP_269950385.1">
    <property type="nucleotide sequence ID" value="NZ_CP104759.1"/>
</dbReference>
<evidence type="ECO:0000256" key="17">
    <source>
        <dbReference type="SAM" id="SignalP"/>
    </source>
</evidence>
<keyword evidence="12 20" id="KW-0675">Receptor</keyword>
<evidence type="ECO:0000256" key="16">
    <source>
        <dbReference type="RuleBase" id="RU003357"/>
    </source>
</evidence>
<evidence type="ECO:0000256" key="15">
    <source>
        <dbReference type="PROSITE-ProRule" id="PRU10143"/>
    </source>
</evidence>
<dbReference type="CDD" id="cd01347">
    <property type="entry name" value="ligand_gated_channel"/>
    <property type="match status" value="1"/>
</dbReference>
<feature type="short sequence motif" description="TonB box" evidence="15">
    <location>
        <begin position="45"/>
        <end position="51"/>
    </location>
</feature>
<dbReference type="KEGG" id="kpie:N5580_19685"/>
<dbReference type="GO" id="GO:0015891">
    <property type="term" value="P:siderophore transport"/>
    <property type="evidence" value="ECO:0007669"/>
    <property type="project" value="InterPro"/>
</dbReference>
<keyword evidence="9" id="KW-0406">Ion transport</keyword>
<keyword evidence="7 17" id="KW-0732">Signal</keyword>
<dbReference type="Gene3D" id="2.40.170.20">
    <property type="entry name" value="TonB-dependent receptor, beta-barrel domain"/>
    <property type="match status" value="1"/>
</dbReference>
<accession>A0AAJ5UBR8</accession>
<dbReference type="PROSITE" id="PS00430">
    <property type="entry name" value="TONB_DEPENDENT_REC_1"/>
    <property type="match status" value="1"/>
</dbReference>
<feature type="signal peptide" evidence="17">
    <location>
        <begin position="1"/>
        <end position="38"/>
    </location>
</feature>
<dbReference type="SUPFAM" id="SSF56935">
    <property type="entry name" value="Porins"/>
    <property type="match status" value="1"/>
</dbReference>
<evidence type="ECO:0000256" key="14">
    <source>
        <dbReference type="PROSITE-ProRule" id="PRU01360"/>
    </source>
</evidence>
<dbReference type="InterPro" id="IPR000531">
    <property type="entry name" value="Beta-barrel_TonB"/>
</dbReference>
<feature type="domain" description="TonB-dependent receptor-like beta-barrel" evidence="18">
    <location>
        <begin position="256"/>
        <end position="702"/>
    </location>
</feature>
<evidence type="ECO:0000256" key="11">
    <source>
        <dbReference type="ARBA" id="ARBA00023136"/>
    </source>
</evidence>
<organism evidence="20 21">
    <name type="scientific">Pantoea piersonii</name>
    <dbReference type="NCBI Taxonomy" id="2364647"/>
    <lineage>
        <taxon>Bacteria</taxon>
        <taxon>Pseudomonadati</taxon>
        <taxon>Pseudomonadota</taxon>
        <taxon>Gammaproteobacteria</taxon>
        <taxon>Enterobacterales</taxon>
        <taxon>Erwiniaceae</taxon>
        <taxon>Pantoea</taxon>
    </lineage>
</organism>
<dbReference type="Proteomes" id="UP001211544">
    <property type="component" value="Plasmid pGABEKP28_1"/>
</dbReference>
<evidence type="ECO:0000256" key="8">
    <source>
        <dbReference type="ARBA" id="ARBA00023004"/>
    </source>
</evidence>
<name>A0AAJ5UBR8_9GAMM</name>
<dbReference type="InterPro" id="IPR037066">
    <property type="entry name" value="Plug_dom_sf"/>
</dbReference>
<evidence type="ECO:0000256" key="9">
    <source>
        <dbReference type="ARBA" id="ARBA00023065"/>
    </source>
</evidence>
<protein>
    <submittedName>
        <fullName evidence="20">TonB-dependent siderophore receptor</fullName>
    </submittedName>
</protein>
<keyword evidence="20" id="KW-0614">Plasmid</keyword>
<keyword evidence="10 15" id="KW-0798">TonB box</keyword>
<dbReference type="NCBIfam" id="TIGR01783">
    <property type="entry name" value="TonB-siderophor"/>
    <property type="match status" value="1"/>
</dbReference>
<evidence type="ECO:0000259" key="19">
    <source>
        <dbReference type="Pfam" id="PF07715"/>
    </source>
</evidence>
<dbReference type="FunFam" id="2.40.170.20:FF:000005">
    <property type="entry name" value="TonB-dependent siderophore receptor"/>
    <property type="match status" value="1"/>
</dbReference>
<gene>
    <name evidence="20" type="ORF">N5580_19685</name>
</gene>
<feature type="domain" description="TonB-dependent receptor plug" evidence="19">
    <location>
        <begin position="78"/>
        <end position="181"/>
    </location>
</feature>
<feature type="chain" id="PRO_5042581254" evidence="17">
    <location>
        <begin position="39"/>
        <end position="733"/>
    </location>
</feature>
<dbReference type="FunFam" id="2.170.130.10:FF:000001">
    <property type="entry name" value="Catecholate siderophore TonB-dependent receptor"/>
    <property type="match status" value="1"/>
</dbReference>
<evidence type="ECO:0000256" key="3">
    <source>
        <dbReference type="ARBA" id="ARBA00022448"/>
    </source>
</evidence>
<keyword evidence="5" id="KW-0410">Iron transport</keyword>
<keyword evidence="21" id="KW-1185">Reference proteome</keyword>
<dbReference type="InterPro" id="IPR039426">
    <property type="entry name" value="TonB-dep_rcpt-like"/>
</dbReference>
<dbReference type="InterPro" id="IPR036942">
    <property type="entry name" value="Beta-barrel_TonB_sf"/>
</dbReference>
<evidence type="ECO:0000256" key="1">
    <source>
        <dbReference type="ARBA" id="ARBA00004571"/>
    </source>
</evidence>
<evidence type="ECO:0000313" key="20">
    <source>
        <dbReference type="EMBL" id="WBG92857.1"/>
    </source>
</evidence>
<evidence type="ECO:0000259" key="18">
    <source>
        <dbReference type="Pfam" id="PF00593"/>
    </source>
</evidence>
<evidence type="ECO:0000256" key="5">
    <source>
        <dbReference type="ARBA" id="ARBA00022496"/>
    </source>
</evidence>
<dbReference type="PROSITE" id="PS52016">
    <property type="entry name" value="TONB_DEPENDENT_REC_3"/>
    <property type="match status" value="1"/>
</dbReference>
<dbReference type="GO" id="GO:0009279">
    <property type="term" value="C:cell outer membrane"/>
    <property type="evidence" value="ECO:0007669"/>
    <property type="project" value="UniProtKB-SubCell"/>
</dbReference>
<dbReference type="InterPro" id="IPR010916">
    <property type="entry name" value="TonB_box_CS"/>
</dbReference>
<evidence type="ECO:0000256" key="6">
    <source>
        <dbReference type="ARBA" id="ARBA00022692"/>
    </source>
</evidence>
<keyword evidence="6 14" id="KW-0812">Transmembrane</keyword>
<evidence type="ECO:0000256" key="2">
    <source>
        <dbReference type="ARBA" id="ARBA00009810"/>
    </source>
</evidence>
<keyword evidence="3 14" id="KW-0813">Transport</keyword>
<dbReference type="EMBL" id="CP104759">
    <property type="protein sequence ID" value="WBG92857.1"/>
    <property type="molecule type" value="Genomic_DNA"/>
</dbReference>
<dbReference type="GO" id="GO:0015344">
    <property type="term" value="F:siderophore uptake transmembrane transporter activity"/>
    <property type="evidence" value="ECO:0007669"/>
    <property type="project" value="TreeGrafter"/>
</dbReference>